<protein>
    <recommendedName>
        <fullName evidence="2">Helicase ATP-binding domain-containing protein</fullName>
    </recommendedName>
</protein>
<reference evidence="3" key="1">
    <citation type="submission" date="2023-07" db="EMBL/GenBank/DDBJ databases">
        <authorList>
            <person name="Stuckert A."/>
        </authorList>
    </citation>
    <scope>NUCLEOTIDE SEQUENCE</scope>
</reference>
<evidence type="ECO:0000256" key="1">
    <source>
        <dbReference type="ARBA" id="ARBA00022801"/>
    </source>
</evidence>
<comment type="caution">
    <text evidence="3">The sequence shown here is derived from an EMBL/GenBank/DDBJ whole genome shotgun (WGS) entry which is preliminary data.</text>
</comment>
<dbReference type="EMBL" id="CAUEEQ010078335">
    <property type="protein sequence ID" value="CAJ0967448.1"/>
    <property type="molecule type" value="Genomic_DNA"/>
</dbReference>
<evidence type="ECO:0000313" key="4">
    <source>
        <dbReference type="Proteomes" id="UP001176940"/>
    </source>
</evidence>
<dbReference type="PANTHER" id="PTHR18934:SF271">
    <property type="entry name" value="ATP-DEPENDENT RNA HELICASE DHX40-RELATED"/>
    <property type="match status" value="1"/>
</dbReference>
<gene>
    <name evidence="3" type="ORF">RIMI_LOCUS22230278</name>
</gene>
<dbReference type="Proteomes" id="UP001176940">
    <property type="component" value="Unassembled WGS sequence"/>
</dbReference>
<accession>A0ABN9MPZ8</accession>
<dbReference type="PROSITE" id="PS00690">
    <property type="entry name" value="DEAH_ATP_HELICASE"/>
    <property type="match status" value="1"/>
</dbReference>
<dbReference type="PANTHER" id="PTHR18934">
    <property type="entry name" value="ATP-DEPENDENT RNA HELICASE"/>
    <property type="match status" value="1"/>
</dbReference>
<sequence length="188" mass="21294">MRVGDKVRKTGIMYMTDGCLLRHTLTDPNLTKFSTVVLDEAHERSLSTVYEAPYTLWVLAMLYSHLLLLTDEDILFGLLRKQFLTKSTSKRKHPLQVIVMSATLDIDKLSEFFGSCPVCSIPGKVFPIKEKFHNLIGPRDRDGSAYVTETVKITLQTHLNEPSGDILVFLTANCKVNEQKRSVNHINL</sequence>
<dbReference type="PROSITE" id="PS51192">
    <property type="entry name" value="HELICASE_ATP_BIND_1"/>
    <property type="match status" value="1"/>
</dbReference>
<dbReference type="InterPro" id="IPR002464">
    <property type="entry name" value="DNA/RNA_helicase_DEAH_CS"/>
</dbReference>
<dbReference type="InterPro" id="IPR027417">
    <property type="entry name" value="P-loop_NTPase"/>
</dbReference>
<evidence type="ECO:0000259" key="2">
    <source>
        <dbReference type="PROSITE" id="PS51192"/>
    </source>
</evidence>
<feature type="domain" description="Helicase ATP-binding" evidence="2">
    <location>
        <begin position="1"/>
        <end position="122"/>
    </location>
</feature>
<organism evidence="3 4">
    <name type="scientific">Ranitomeya imitator</name>
    <name type="common">mimic poison frog</name>
    <dbReference type="NCBI Taxonomy" id="111125"/>
    <lineage>
        <taxon>Eukaryota</taxon>
        <taxon>Metazoa</taxon>
        <taxon>Chordata</taxon>
        <taxon>Craniata</taxon>
        <taxon>Vertebrata</taxon>
        <taxon>Euteleostomi</taxon>
        <taxon>Amphibia</taxon>
        <taxon>Batrachia</taxon>
        <taxon>Anura</taxon>
        <taxon>Neobatrachia</taxon>
        <taxon>Hyloidea</taxon>
        <taxon>Dendrobatidae</taxon>
        <taxon>Dendrobatinae</taxon>
        <taxon>Ranitomeya</taxon>
    </lineage>
</organism>
<proteinExistence type="predicted"/>
<name>A0ABN9MPZ8_9NEOB</name>
<dbReference type="InterPro" id="IPR014001">
    <property type="entry name" value="Helicase_ATP-bd"/>
</dbReference>
<evidence type="ECO:0000313" key="3">
    <source>
        <dbReference type="EMBL" id="CAJ0967448.1"/>
    </source>
</evidence>
<dbReference type="Gene3D" id="3.40.50.300">
    <property type="entry name" value="P-loop containing nucleotide triphosphate hydrolases"/>
    <property type="match status" value="1"/>
</dbReference>
<keyword evidence="4" id="KW-1185">Reference proteome</keyword>
<keyword evidence="1" id="KW-0378">Hydrolase</keyword>
<dbReference type="SUPFAM" id="SSF52540">
    <property type="entry name" value="P-loop containing nucleoside triphosphate hydrolases"/>
    <property type="match status" value="1"/>
</dbReference>